<dbReference type="InterPro" id="IPR000626">
    <property type="entry name" value="Ubiquitin-like_dom"/>
</dbReference>
<gene>
    <name evidence="3" type="ORF">M9Y10_027809</name>
</gene>
<proteinExistence type="predicted"/>
<feature type="compositionally biased region" description="Basic and acidic residues" evidence="1">
    <location>
        <begin position="678"/>
        <end position="688"/>
    </location>
</feature>
<feature type="domain" description="Ubiquitin-like" evidence="2">
    <location>
        <begin position="740"/>
        <end position="804"/>
    </location>
</feature>
<dbReference type="InterPro" id="IPR029071">
    <property type="entry name" value="Ubiquitin-like_domsf"/>
</dbReference>
<reference evidence="3 4" key="1">
    <citation type="submission" date="2024-04" db="EMBL/GenBank/DDBJ databases">
        <title>Tritrichomonas musculus Genome.</title>
        <authorList>
            <person name="Alves-Ferreira E."/>
            <person name="Grigg M."/>
            <person name="Lorenzi H."/>
            <person name="Galac M."/>
        </authorList>
    </citation>
    <scope>NUCLEOTIDE SEQUENCE [LARGE SCALE GENOMIC DNA]</scope>
    <source>
        <strain evidence="3 4">EAF2021</strain>
    </source>
</reference>
<feature type="compositionally biased region" description="Basic and acidic residues" evidence="1">
    <location>
        <begin position="331"/>
        <end position="341"/>
    </location>
</feature>
<evidence type="ECO:0000259" key="2">
    <source>
        <dbReference type="PROSITE" id="PS50053"/>
    </source>
</evidence>
<organism evidence="3 4">
    <name type="scientific">Tritrichomonas musculus</name>
    <dbReference type="NCBI Taxonomy" id="1915356"/>
    <lineage>
        <taxon>Eukaryota</taxon>
        <taxon>Metamonada</taxon>
        <taxon>Parabasalia</taxon>
        <taxon>Tritrichomonadida</taxon>
        <taxon>Tritrichomonadidae</taxon>
        <taxon>Tritrichomonas</taxon>
    </lineage>
</organism>
<feature type="region of interest" description="Disordered" evidence="1">
    <location>
        <begin position="633"/>
        <end position="703"/>
    </location>
</feature>
<dbReference type="EMBL" id="JAPFFF010000043">
    <property type="protein sequence ID" value="KAK8840974.1"/>
    <property type="molecule type" value="Genomic_DNA"/>
</dbReference>
<feature type="region of interest" description="Disordered" evidence="1">
    <location>
        <begin position="589"/>
        <end position="617"/>
    </location>
</feature>
<sequence>MPKFTYYISDETFLKSIQVDNKCKTIGDLKQQISKEIGIDESKFEIENIDPLKELSSFKDGHRFKIKIINPIEDLNFLFQGKSIIIEKSSKLVINQIIKKIIDKSISFSDKGISFSDKVRSSLSFYLWNIKVPRNGFHLQGVPEGVSVEIQLPENAVTISYDQKEFYFCEGETVSSIATFFQNYYGNKYQISFTLWLREEEKKAEPKSGKRKRKAVVAENTKVMEALPLAYQIKKGEQYDVIGKKIYKFFHINQNECGQEMDFLSTVGDAMLFIKSVKKFNIDPNEDVILLEPAGVRCHDINVQLRTLLPKGPIYFTTGKFPAGFPLPEPKTPESRADKNKAATNSPKGSGVGKSKTKVTGQAPIPKEPPLVPNEKATPGTSISDASKAKATSGAVEPGLSKAKESITKQPAGLDPPKADEKTHNVTLPAAEKPRPTTKETPVSKSLPGGSNAAEHSPGAVSTSLPGGSQQQSKSKRKPKPKITISTTPVERSVRITFVFDESIEPKKKSFSQEIDETVTIQELKGMVVERLNLPYKIELKCKDGDDKVHLNNSDTINGILAGIQQKDAIGNSINVLYVFRQKSAKINESKEPDGMIDREAKESDESKDKEPRLLIESGSLTSSEAKILFSQTLKPRNQAKGNKNNFGQSSSNVAFGKSKKKIKRKVRCDDNGNNNESIHDSQTEQEKPHKKKETTKKPNRKKFMPTISRLEETQKNLSINQSVEDIKIEGEEEINEQKIKYNYKTNLDEEMETVELDSEATVKTFQQFIGSKYSVSDYSTIQVLFAGKVLTDNIVLENLEVGDYPLFVYIRSTGEIFLKTAKANRVEYEYEYQYEEEEEEGNE</sequence>
<feature type="compositionally biased region" description="Basic residues" evidence="1">
    <location>
        <begin position="658"/>
        <end position="667"/>
    </location>
</feature>
<feature type="compositionally biased region" description="Polar residues" evidence="1">
    <location>
        <begin position="633"/>
        <end position="654"/>
    </location>
</feature>
<protein>
    <recommendedName>
        <fullName evidence="2">Ubiquitin-like domain-containing protein</fullName>
    </recommendedName>
</protein>
<evidence type="ECO:0000313" key="4">
    <source>
        <dbReference type="Proteomes" id="UP001470230"/>
    </source>
</evidence>
<name>A0ABR2H417_9EUKA</name>
<feature type="compositionally biased region" description="Basic residues" evidence="1">
    <location>
        <begin position="689"/>
        <end position="703"/>
    </location>
</feature>
<evidence type="ECO:0000256" key="1">
    <source>
        <dbReference type="SAM" id="MobiDB-lite"/>
    </source>
</evidence>
<dbReference type="PROSITE" id="PS50053">
    <property type="entry name" value="UBIQUITIN_2"/>
    <property type="match status" value="1"/>
</dbReference>
<accession>A0ABR2H417</accession>
<feature type="region of interest" description="Disordered" evidence="1">
    <location>
        <begin position="325"/>
        <end position="486"/>
    </location>
</feature>
<comment type="caution">
    <text evidence="3">The sequence shown here is derived from an EMBL/GenBank/DDBJ whole genome shotgun (WGS) entry which is preliminary data.</text>
</comment>
<feature type="compositionally biased region" description="Polar residues" evidence="1">
    <location>
        <begin position="460"/>
        <end position="469"/>
    </location>
</feature>
<dbReference type="Proteomes" id="UP001470230">
    <property type="component" value="Unassembled WGS sequence"/>
</dbReference>
<keyword evidence="4" id="KW-1185">Reference proteome</keyword>
<dbReference type="SUPFAM" id="SSF54236">
    <property type="entry name" value="Ubiquitin-like"/>
    <property type="match status" value="1"/>
</dbReference>
<evidence type="ECO:0000313" key="3">
    <source>
        <dbReference type="EMBL" id="KAK8840974.1"/>
    </source>
</evidence>
<feature type="compositionally biased region" description="Basic and acidic residues" evidence="1">
    <location>
        <begin position="589"/>
        <end position="614"/>
    </location>
</feature>